<protein>
    <recommendedName>
        <fullName evidence="4">diacylglycerol O-acyltransferase</fullName>
        <ecNumber evidence="4">2.3.1.20</ecNumber>
    </recommendedName>
</protein>
<dbReference type="EC" id="2.3.1.20" evidence="4"/>
<organism evidence="14 15">
    <name type="scientific">Rivibacter subsaxonicus</name>
    <dbReference type="NCBI Taxonomy" id="457575"/>
    <lineage>
        <taxon>Bacteria</taxon>
        <taxon>Pseudomonadati</taxon>
        <taxon>Pseudomonadota</taxon>
        <taxon>Betaproteobacteria</taxon>
        <taxon>Burkholderiales</taxon>
        <taxon>Rivibacter</taxon>
    </lineage>
</organism>
<evidence type="ECO:0000256" key="9">
    <source>
        <dbReference type="ARBA" id="ARBA00023315"/>
    </source>
</evidence>
<keyword evidence="8" id="KW-0443">Lipid metabolism</keyword>
<dbReference type="Pfam" id="PF06974">
    <property type="entry name" value="WS_DGAT_C"/>
    <property type="match status" value="1"/>
</dbReference>
<feature type="domain" description="O-acyltransferase WSD1 C-terminal" evidence="13">
    <location>
        <begin position="358"/>
        <end position="506"/>
    </location>
</feature>
<dbReference type="GO" id="GO:0019432">
    <property type="term" value="P:triglyceride biosynthetic process"/>
    <property type="evidence" value="ECO:0007669"/>
    <property type="project" value="UniProtKB-UniPathway"/>
</dbReference>
<evidence type="ECO:0000256" key="7">
    <source>
        <dbReference type="ARBA" id="ARBA00022798"/>
    </source>
</evidence>
<reference evidence="14 15" key="1">
    <citation type="submission" date="2019-02" db="EMBL/GenBank/DDBJ databases">
        <title>Genomic Encyclopedia of Type Strains, Phase IV (KMG-IV): sequencing the most valuable type-strain genomes for metagenomic binning, comparative biology and taxonomic classification.</title>
        <authorList>
            <person name="Goeker M."/>
        </authorList>
    </citation>
    <scope>NUCLEOTIDE SEQUENCE [LARGE SCALE GENOMIC DNA]</scope>
    <source>
        <strain evidence="14 15">DSM 19570</strain>
    </source>
</reference>
<comment type="similarity">
    <text evidence="3">Belongs to the long-chain O-acyltransferase family.</text>
</comment>
<dbReference type="AlphaFoldDB" id="A0A4Q7VAP4"/>
<keyword evidence="5" id="KW-0444">Lipid biosynthesis</keyword>
<feature type="domain" description="O-acyltransferase WSD1-like N-terminal" evidence="12">
    <location>
        <begin position="270"/>
        <end position="317"/>
    </location>
</feature>
<gene>
    <name evidence="14" type="ORF">EV670_3397</name>
</gene>
<evidence type="ECO:0000256" key="6">
    <source>
        <dbReference type="ARBA" id="ARBA00022679"/>
    </source>
</evidence>
<evidence type="ECO:0000256" key="1">
    <source>
        <dbReference type="ARBA" id="ARBA00004771"/>
    </source>
</evidence>
<dbReference type="NCBIfam" id="TIGR02946">
    <property type="entry name" value="acyl_WS_DGAT"/>
    <property type="match status" value="1"/>
</dbReference>
<accession>A0A4Q7VAP4</accession>
<name>A0A4Q7VAP4_9BURK</name>
<dbReference type="InterPro" id="IPR045034">
    <property type="entry name" value="O-acyltransferase_WSD1-like"/>
</dbReference>
<dbReference type="Pfam" id="PF03007">
    <property type="entry name" value="WS_DGAT_cat"/>
    <property type="match status" value="2"/>
</dbReference>
<evidence type="ECO:0000313" key="15">
    <source>
        <dbReference type="Proteomes" id="UP000293671"/>
    </source>
</evidence>
<keyword evidence="6 14" id="KW-0808">Transferase</keyword>
<dbReference type="EMBL" id="SHKP01000008">
    <property type="protein sequence ID" value="RZT93841.1"/>
    <property type="molecule type" value="Genomic_DNA"/>
</dbReference>
<dbReference type="GO" id="GO:0005886">
    <property type="term" value="C:plasma membrane"/>
    <property type="evidence" value="ECO:0007669"/>
    <property type="project" value="TreeGrafter"/>
</dbReference>
<evidence type="ECO:0000256" key="10">
    <source>
        <dbReference type="ARBA" id="ARBA00048109"/>
    </source>
</evidence>
<dbReference type="Proteomes" id="UP000293671">
    <property type="component" value="Unassembled WGS sequence"/>
</dbReference>
<dbReference type="GO" id="GO:0006071">
    <property type="term" value="P:glycerol metabolic process"/>
    <property type="evidence" value="ECO:0007669"/>
    <property type="project" value="UniProtKB-KW"/>
</dbReference>
<evidence type="ECO:0000256" key="11">
    <source>
        <dbReference type="SAM" id="MobiDB-lite"/>
    </source>
</evidence>
<evidence type="ECO:0000256" key="5">
    <source>
        <dbReference type="ARBA" id="ARBA00022516"/>
    </source>
</evidence>
<comment type="caution">
    <text evidence="14">The sequence shown here is derived from an EMBL/GenBank/DDBJ whole genome shotgun (WGS) entry which is preliminary data.</text>
</comment>
<dbReference type="GO" id="GO:0004144">
    <property type="term" value="F:diacylglycerol O-acyltransferase activity"/>
    <property type="evidence" value="ECO:0007669"/>
    <property type="project" value="UniProtKB-EC"/>
</dbReference>
<keyword evidence="15" id="KW-1185">Reference proteome</keyword>
<evidence type="ECO:0000313" key="14">
    <source>
        <dbReference type="EMBL" id="RZT93841.1"/>
    </source>
</evidence>
<feature type="region of interest" description="Disordered" evidence="11">
    <location>
        <begin position="517"/>
        <end position="558"/>
    </location>
</feature>
<dbReference type="GO" id="GO:0001666">
    <property type="term" value="P:response to hypoxia"/>
    <property type="evidence" value="ECO:0007669"/>
    <property type="project" value="TreeGrafter"/>
</dbReference>
<evidence type="ECO:0000256" key="4">
    <source>
        <dbReference type="ARBA" id="ARBA00013244"/>
    </source>
</evidence>
<keyword evidence="7" id="KW-0319">Glycerol metabolism</keyword>
<dbReference type="InterPro" id="IPR004255">
    <property type="entry name" value="O-acyltransferase_WSD1_N"/>
</dbReference>
<dbReference type="UniPathway" id="UPA00282"/>
<evidence type="ECO:0000256" key="2">
    <source>
        <dbReference type="ARBA" id="ARBA00005189"/>
    </source>
</evidence>
<evidence type="ECO:0000259" key="12">
    <source>
        <dbReference type="Pfam" id="PF03007"/>
    </source>
</evidence>
<comment type="catalytic activity">
    <reaction evidence="10">
        <text>an acyl-CoA + a 1,2-diacyl-sn-glycerol = a triacyl-sn-glycerol + CoA</text>
        <dbReference type="Rhea" id="RHEA:10868"/>
        <dbReference type="ChEBI" id="CHEBI:17815"/>
        <dbReference type="ChEBI" id="CHEBI:57287"/>
        <dbReference type="ChEBI" id="CHEBI:58342"/>
        <dbReference type="ChEBI" id="CHEBI:64615"/>
        <dbReference type="EC" id="2.3.1.20"/>
    </reaction>
</comment>
<sequence>MANLPVPLSGLDAAFLYLETPQMPMHVGALHTFALPPGYRGDFVADVRKHMMARAHLAAPLGRKLLALPLNLATPSWVSARVDFDKHVTAVKLPRLARGSNGMAEAEALVSKLHSVLLERDRPLWRFYVLSGFKPLADGSSVFGLYTKLHHAAVDGQAAVALAQATLDLQATGRQLDAPIVLPRSARQGLAQQLGGALAYQMRQVVDLAKALPGTAKAVGGALGQKAASSALDGAASARDAMLEAATRAAHKWIEGIEVRDAKGRALAGSTRNLTIAPRTPFNATVGRKRAFATVSLPLAELKLLRQAFDATLNDVVLAICSGALRSYLQAHDALPKAPLIAAVPVSLRAKGDTSASNQASMSVVSLGTHLSTPARRVAHIKEATAAMKTALLNLKSVMPTDFPTLGVPWLLTGLTALYGRGRLADRIPPLANVVISNVPGPLVPLYMAGGRMLTNHPSSIVVHGVALNITVQTYAGALDFGLMACAKAMPDVATFAEAIHTSHAELLKLAQRQLAKGQPAPVARKRAQKSTAKSVAEEARTKSRRKPRSPLVAGVGR</sequence>
<dbReference type="InterPro" id="IPR009721">
    <property type="entry name" value="O-acyltransferase_WSD1_C"/>
</dbReference>
<feature type="domain" description="O-acyltransferase WSD1-like N-terminal" evidence="12">
    <location>
        <begin position="8"/>
        <end position="247"/>
    </location>
</feature>
<evidence type="ECO:0000256" key="3">
    <source>
        <dbReference type="ARBA" id="ARBA00009587"/>
    </source>
</evidence>
<comment type="pathway">
    <text evidence="2">Lipid metabolism.</text>
</comment>
<comment type="pathway">
    <text evidence="1">Glycerolipid metabolism; triacylglycerol biosynthesis.</text>
</comment>
<dbReference type="GO" id="GO:0071731">
    <property type="term" value="P:response to nitric oxide"/>
    <property type="evidence" value="ECO:0007669"/>
    <property type="project" value="TreeGrafter"/>
</dbReference>
<keyword evidence="9 14" id="KW-0012">Acyltransferase</keyword>
<proteinExistence type="inferred from homology"/>
<dbReference type="InterPro" id="IPR014292">
    <property type="entry name" value="Acyl_transf_WS/DGAT"/>
</dbReference>
<dbReference type="RefSeq" id="WP_165393354.1">
    <property type="nucleotide sequence ID" value="NZ_SHKP01000008.1"/>
</dbReference>
<dbReference type="PANTHER" id="PTHR31650:SF1">
    <property type="entry name" value="WAX ESTER SYNTHASE_DIACYLGLYCEROL ACYLTRANSFERASE 4-RELATED"/>
    <property type="match status" value="1"/>
</dbReference>
<evidence type="ECO:0000256" key="8">
    <source>
        <dbReference type="ARBA" id="ARBA00023098"/>
    </source>
</evidence>
<dbReference type="GO" id="GO:0051701">
    <property type="term" value="P:biological process involved in interaction with host"/>
    <property type="evidence" value="ECO:0007669"/>
    <property type="project" value="TreeGrafter"/>
</dbReference>
<evidence type="ECO:0000259" key="13">
    <source>
        <dbReference type="Pfam" id="PF06974"/>
    </source>
</evidence>
<dbReference type="PANTHER" id="PTHR31650">
    <property type="entry name" value="O-ACYLTRANSFERASE (WSD1-LIKE) FAMILY PROTEIN"/>
    <property type="match status" value="1"/>
</dbReference>